<evidence type="ECO:0000313" key="2">
    <source>
        <dbReference type="EMBL" id="ABG92564.1"/>
    </source>
</evidence>
<feature type="compositionally biased region" description="Low complexity" evidence="1">
    <location>
        <begin position="73"/>
        <end position="86"/>
    </location>
</feature>
<accession>Q0SIS2</accession>
<protein>
    <submittedName>
        <fullName evidence="2">Uncharacterized protein</fullName>
    </submittedName>
</protein>
<name>Q0SIS2_RHOJR</name>
<proteinExistence type="predicted"/>
<evidence type="ECO:0000256" key="1">
    <source>
        <dbReference type="SAM" id="MobiDB-lite"/>
    </source>
</evidence>
<dbReference type="HOGENOM" id="CLU_2071276_0_0_11"/>
<sequence length="118" mass="12533">MAMGASIPTASTEPIVIRPAPRKNISQTMAQRLPRTSLSAPATIRSTVPLTRAIPNSRVIPTMMVKMLPGKNPKMSSMDSPDSQPPITKAAANAKTPMLMGVMVPIANRAINAAIEMK</sequence>
<dbReference type="KEGG" id="rha:RHA1_ro00729"/>
<dbReference type="EMBL" id="CP000431">
    <property type="protein sequence ID" value="ABG92564.1"/>
    <property type="molecule type" value="Genomic_DNA"/>
</dbReference>
<reference evidence="3" key="1">
    <citation type="journal article" date="2006" name="Proc. Natl. Acad. Sci. U.S.A.">
        <title>The complete genome of Rhodococcus sp. RHA1 provides insights into a catabolic powerhouse.</title>
        <authorList>
            <person name="McLeod M.P."/>
            <person name="Warren R.L."/>
            <person name="Hsiao W.W.L."/>
            <person name="Araki N."/>
            <person name="Myhre M."/>
            <person name="Fernandes C."/>
            <person name="Miyazawa D."/>
            <person name="Wong W."/>
            <person name="Lillquist A.L."/>
            <person name="Wang D."/>
            <person name="Dosanjh M."/>
            <person name="Hara H."/>
            <person name="Petrescu A."/>
            <person name="Morin R.D."/>
            <person name="Yang G."/>
            <person name="Stott J.M."/>
            <person name="Schein J.E."/>
            <person name="Shin H."/>
            <person name="Smailus D."/>
            <person name="Siddiqui A.S."/>
            <person name="Marra M.A."/>
            <person name="Jones S.J.M."/>
            <person name="Holt R."/>
            <person name="Brinkman F.S.L."/>
            <person name="Miyauchi K."/>
            <person name="Fukuda M."/>
            <person name="Davies J.E."/>
            <person name="Mohn W.W."/>
            <person name="Eltis L.D."/>
        </authorList>
    </citation>
    <scope>NUCLEOTIDE SEQUENCE [LARGE SCALE GENOMIC DNA]</scope>
    <source>
        <strain evidence="3">RHA1</strain>
    </source>
</reference>
<feature type="region of interest" description="Disordered" evidence="1">
    <location>
        <begin position="68"/>
        <end position="88"/>
    </location>
</feature>
<evidence type="ECO:0000313" key="3">
    <source>
        <dbReference type="Proteomes" id="UP000008710"/>
    </source>
</evidence>
<dbReference type="Proteomes" id="UP000008710">
    <property type="component" value="Chromosome"/>
</dbReference>
<gene>
    <name evidence="2" type="ordered locus">RHA1_ro00729</name>
</gene>
<dbReference type="AlphaFoldDB" id="Q0SIS2"/>
<organism evidence="2 3">
    <name type="scientific">Rhodococcus jostii (strain RHA1)</name>
    <dbReference type="NCBI Taxonomy" id="101510"/>
    <lineage>
        <taxon>Bacteria</taxon>
        <taxon>Bacillati</taxon>
        <taxon>Actinomycetota</taxon>
        <taxon>Actinomycetes</taxon>
        <taxon>Mycobacteriales</taxon>
        <taxon>Nocardiaceae</taxon>
        <taxon>Rhodococcus</taxon>
    </lineage>
</organism>